<keyword evidence="9" id="KW-0106">Calcium</keyword>
<evidence type="ECO:0000259" key="11">
    <source>
        <dbReference type="SMART" id="SM00235"/>
    </source>
</evidence>
<evidence type="ECO:0000256" key="3">
    <source>
        <dbReference type="ARBA" id="ARBA00022723"/>
    </source>
</evidence>
<evidence type="ECO:0000256" key="5">
    <source>
        <dbReference type="ARBA" id="ARBA00022801"/>
    </source>
</evidence>
<feature type="binding site" evidence="9">
    <location>
        <position position="153"/>
    </location>
    <ligand>
        <name>Ca(2+)</name>
        <dbReference type="ChEBI" id="CHEBI:29108"/>
        <label>2</label>
    </ligand>
</feature>
<dbReference type="GO" id="GO:0004222">
    <property type="term" value="F:metalloendopeptidase activity"/>
    <property type="evidence" value="ECO:0007669"/>
    <property type="project" value="InterPro"/>
</dbReference>
<dbReference type="Pfam" id="PF00413">
    <property type="entry name" value="Peptidase_M10"/>
    <property type="match status" value="1"/>
</dbReference>
<feature type="binding site" evidence="9">
    <location>
        <position position="155"/>
    </location>
    <ligand>
        <name>Ca(2+)</name>
        <dbReference type="ChEBI" id="CHEBI:29108"/>
        <label>2</label>
    </ligand>
</feature>
<evidence type="ECO:0000313" key="12">
    <source>
        <dbReference type="Ensembl" id="ENSPNYP00000003720.1"/>
    </source>
</evidence>
<feature type="binding site" evidence="9">
    <location>
        <position position="144"/>
    </location>
    <ligand>
        <name>Zn(2+)</name>
        <dbReference type="ChEBI" id="CHEBI:29105"/>
        <label>1</label>
    </ligand>
</feature>
<evidence type="ECO:0000256" key="4">
    <source>
        <dbReference type="ARBA" id="ARBA00022729"/>
    </source>
</evidence>
<dbReference type="GO" id="GO:0006508">
    <property type="term" value="P:proteolysis"/>
    <property type="evidence" value="ECO:0007669"/>
    <property type="project" value="UniProtKB-KW"/>
</dbReference>
<dbReference type="PRINTS" id="PR00138">
    <property type="entry name" value="MATRIXIN"/>
</dbReference>
<proteinExistence type="inferred from homology"/>
<dbReference type="Ensembl" id="ENSPNYT00000003816.1">
    <property type="protein sequence ID" value="ENSPNYP00000003720.1"/>
    <property type="gene ID" value="ENSPNYG00000002322.1"/>
</dbReference>
<evidence type="ECO:0000256" key="7">
    <source>
        <dbReference type="ARBA" id="ARBA00023105"/>
    </source>
</evidence>
<name>A0A3B4EZS4_9CICH</name>
<feature type="binding site" evidence="9">
    <location>
        <position position="136"/>
    </location>
    <ligand>
        <name>Ca(2+)</name>
        <dbReference type="ChEBI" id="CHEBI:29108"/>
        <label>3</label>
    </ligand>
</feature>
<comment type="cofactor">
    <cofactor evidence="9">
        <name>Zn(2+)</name>
        <dbReference type="ChEBI" id="CHEBI:29105"/>
    </cofactor>
    <text evidence="9">Binds 2 Zn(2+) ions per subunit.</text>
</comment>
<organism evidence="12">
    <name type="scientific">Pundamilia nyererei</name>
    <dbReference type="NCBI Taxonomy" id="303518"/>
    <lineage>
        <taxon>Eukaryota</taxon>
        <taxon>Metazoa</taxon>
        <taxon>Chordata</taxon>
        <taxon>Craniata</taxon>
        <taxon>Vertebrata</taxon>
        <taxon>Euteleostomi</taxon>
        <taxon>Actinopterygii</taxon>
        <taxon>Neopterygii</taxon>
        <taxon>Teleostei</taxon>
        <taxon>Neoteleostei</taxon>
        <taxon>Acanthomorphata</taxon>
        <taxon>Ovalentaria</taxon>
        <taxon>Cichlomorphae</taxon>
        <taxon>Cichliformes</taxon>
        <taxon>Cichlidae</taxon>
        <taxon>African cichlids</taxon>
        <taxon>Pseudocrenilabrinae</taxon>
        <taxon>Haplochromini</taxon>
        <taxon>Pundamilia</taxon>
    </lineage>
</organism>
<keyword evidence="4" id="KW-0732">Signal</keyword>
<keyword evidence="7" id="KW-0177">Collagen degradation</keyword>
<feature type="binding site" evidence="9">
    <location>
        <position position="269"/>
    </location>
    <ligand>
        <name>Ca(2+)</name>
        <dbReference type="ChEBI" id="CHEBI:29108"/>
        <label>4</label>
    </ligand>
</feature>
<dbReference type="InterPro" id="IPR033739">
    <property type="entry name" value="M10A_MMP"/>
</dbReference>
<feature type="binding site" evidence="9">
    <location>
        <position position="159"/>
    </location>
    <ligand>
        <name>Ca(2+)</name>
        <dbReference type="ChEBI" id="CHEBI:29108"/>
        <label>3</label>
    </ligand>
</feature>
<comment type="cofactor">
    <cofactor evidence="9">
        <name>Ca(2+)</name>
        <dbReference type="ChEBI" id="CHEBI:29108"/>
    </cofactor>
    <text evidence="9">Can bind about 5 Ca(2+) ions per subunit.</text>
</comment>
<dbReference type="Gene3D" id="2.110.10.10">
    <property type="entry name" value="Hemopexin-like domain"/>
    <property type="match status" value="1"/>
</dbReference>
<accession>A0A3B4EZS4</accession>
<dbReference type="Gene3D" id="3.40.390.10">
    <property type="entry name" value="Collagenase (Catalytic Domain)"/>
    <property type="match status" value="1"/>
</dbReference>
<comment type="similarity">
    <text evidence="1">Belongs to the peptidase M10A family.</text>
</comment>
<feature type="binding site" evidence="9">
    <location>
        <position position="232"/>
    </location>
    <ligand>
        <name>Ca(2+)</name>
        <dbReference type="ChEBI" id="CHEBI:29108"/>
        <label>4</label>
    </ligand>
</feature>
<dbReference type="GeneTree" id="ENSGT00940000154907"/>
<dbReference type="GO" id="GO:0030574">
    <property type="term" value="P:collagen catabolic process"/>
    <property type="evidence" value="ECO:0007669"/>
    <property type="project" value="UniProtKB-KW"/>
</dbReference>
<feature type="binding site" evidence="9">
    <location>
        <position position="200"/>
    </location>
    <ligand>
        <name>Zn(2+)</name>
        <dbReference type="ChEBI" id="CHEBI:29105"/>
        <label>2</label>
        <note>catalytic</note>
    </ligand>
</feature>
<keyword evidence="2" id="KW-0645">Protease</keyword>
<keyword evidence="5" id="KW-0378">Hydrolase</keyword>
<dbReference type="InterPro" id="IPR021190">
    <property type="entry name" value="Pept_M10A"/>
</dbReference>
<dbReference type="CDD" id="cd04278">
    <property type="entry name" value="ZnMc_MMP"/>
    <property type="match status" value="1"/>
</dbReference>
<feature type="binding site" evidence="9">
    <location>
        <position position="137"/>
    </location>
    <ligand>
        <name>Ca(2+)</name>
        <dbReference type="ChEBI" id="CHEBI:29108"/>
        <label>3</label>
    </ligand>
</feature>
<feature type="binding site" evidence="9">
    <location>
        <position position="192"/>
    </location>
    <ligand>
        <name>Zn(2+)</name>
        <dbReference type="ChEBI" id="CHEBI:29105"/>
        <label>2</label>
        <note>catalytic</note>
    </ligand>
</feature>
<sequence>HLPLILTCLSCFPVKQKIAERTQLFMDIRRSTTETVPDISINTSPVYQNLFYIFLHVEKLRHFTVCRYLSSPRKMQVWQRYYIPDMSVAKVDDSIEKALQVWAKVTPLRFRRIYSSIADIMISFSRSGHGDGSPLDGPDGNLPHAFGQALGIGGDAHIDDDETFTFHSNTGDSVTLFLITAQDAGRSLGLSHSDDPGALMYSVYSYSNLDTFVLPWDLKGIKSLYTRRLRLDPGFGLRGEMLFFKGRKLVTPQQAVITNFWPDASVIIDAAYETRCCVWAFSGYDLMTGYPKSIPSFGLPTAVEKDTLFFVGSSYYSCDEARVDMDDGNPKQVDDTFLEMSSGVTAALLYRGEHLSSCFQGLWAVIMTENEKGESWFVKMLQPQWCGTGLAFVRQIHNKALFLVAHASGPSLLPCCLENTAHLKSVL</sequence>
<feature type="binding site" evidence="9">
    <location>
        <position position="85"/>
    </location>
    <ligand>
        <name>Ca(2+)</name>
        <dbReference type="ChEBI" id="CHEBI:29108"/>
        <label>1</label>
    </ligand>
</feature>
<feature type="domain" description="Peptidase metallopeptidase" evidence="11">
    <location>
        <begin position="74"/>
        <end position="227"/>
    </location>
</feature>
<feature type="binding site" evidence="9">
    <location>
        <position position="162"/>
    </location>
    <ligand>
        <name>Ca(2+)</name>
        <dbReference type="ChEBI" id="CHEBI:29108"/>
        <label>3</label>
    </ligand>
</feature>
<feature type="binding site" evidence="9">
    <location>
        <position position="160"/>
    </location>
    <ligand>
        <name>Ca(2+)</name>
        <dbReference type="ChEBI" id="CHEBI:29108"/>
        <label>1</label>
    </ligand>
</feature>
<dbReference type="GO" id="GO:0008270">
    <property type="term" value="F:zinc ion binding"/>
    <property type="evidence" value="ECO:0007669"/>
    <property type="project" value="InterPro"/>
</dbReference>
<keyword evidence="6 9" id="KW-0862">Zinc</keyword>
<feature type="modified residue" description="Phosphotyrosine; by PKDCC" evidence="10">
    <location>
        <position position="290"/>
    </location>
</feature>
<dbReference type="InterPro" id="IPR036375">
    <property type="entry name" value="Hemopexin-like_dom_sf"/>
</dbReference>
<feature type="binding site" evidence="9">
    <location>
        <position position="157"/>
    </location>
    <ligand>
        <name>Zn(2+)</name>
        <dbReference type="ChEBI" id="CHEBI:29105"/>
        <label>1</label>
    </ligand>
</feature>
<feature type="binding site" evidence="9">
    <location>
        <position position="162"/>
    </location>
    <ligand>
        <name>Ca(2+)</name>
        <dbReference type="ChEBI" id="CHEBI:29108"/>
        <label>1</label>
    </ligand>
</feature>
<dbReference type="AlphaFoldDB" id="A0A3B4EZS4"/>
<dbReference type="SUPFAM" id="SSF55486">
    <property type="entry name" value="Metalloproteases ('zincins'), catalytic domain"/>
    <property type="match status" value="1"/>
</dbReference>
<dbReference type="GO" id="GO:0031012">
    <property type="term" value="C:extracellular matrix"/>
    <property type="evidence" value="ECO:0007669"/>
    <property type="project" value="InterPro"/>
</dbReference>
<dbReference type="GO" id="GO:0030198">
    <property type="term" value="P:extracellular matrix organization"/>
    <property type="evidence" value="ECO:0007669"/>
    <property type="project" value="TreeGrafter"/>
</dbReference>
<feature type="binding site" evidence="9">
    <location>
        <position position="271"/>
    </location>
    <ligand>
        <name>Ca(2+)</name>
        <dbReference type="ChEBI" id="CHEBI:29108"/>
        <label>5</label>
    </ligand>
</feature>
<dbReference type="SUPFAM" id="SSF50923">
    <property type="entry name" value="Hemopexin-like domain"/>
    <property type="match status" value="1"/>
</dbReference>
<protein>
    <recommendedName>
        <fullName evidence="11">Peptidase metallopeptidase domain-containing protein</fullName>
    </recommendedName>
</protein>
<feature type="binding site" evidence="9">
    <location>
        <position position="131"/>
    </location>
    <ligand>
        <name>Zn(2+)</name>
        <dbReference type="ChEBI" id="CHEBI:29105"/>
        <label>1</label>
    </ligand>
</feature>
<evidence type="ECO:0000256" key="8">
    <source>
        <dbReference type="ARBA" id="ARBA00023157"/>
    </source>
</evidence>
<dbReference type="InterPro" id="IPR006026">
    <property type="entry name" value="Peptidase_Metallo"/>
</dbReference>
<dbReference type="SMART" id="SM00235">
    <property type="entry name" value="ZnMc"/>
    <property type="match status" value="1"/>
</dbReference>
<keyword evidence="3 9" id="KW-0479">Metal-binding</keyword>
<evidence type="ECO:0000256" key="6">
    <source>
        <dbReference type="ARBA" id="ARBA00022833"/>
    </source>
</evidence>
<evidence type="ECO:0000256" key="10">
    <source>
        <dbReference type="PIRSR" id="PIRSR621190-4"/>
    </source>
</evidence>
<dbReference type="InterPro" id="IPR001818">
    <property type="entry name" value="Pept_M10_metallopeptidase"/>
</dbReference>
<evidence type="ECO:0000256" key="2">
    <source>
        <dbReference type="ARBA" id="ARBA00022670"/>
    </source>
</evidence>
<evidence type="ECO:0000256" key="9">
    <source>
        <dbReference type="PIRSR" id="PIRSR621190-2"/>
    </source>
</evidence>
<dbReference type="PANTHER" id="PTHR10201:SF151">
    <property type="entry name" value="INTERSTITIAL COLLAGENASE"/>
    <property type="match status" value="1"/>
</dbReference>
<reference evidence="12" key="1">
    <citation type="submission" date="2023-09" db="UniProtKB">
        <authorList>
            <consortium name="Ensembl"/>
        </authorList>
    </citation>
    <scope>IDENTIFICATION</scope>
</reference>
<feature type="binding site" evidence="9">
    <location>
        <position position="129"/>
    </location>
    <ligand>
        <name>Zn(2+)</name>
        <dbReference type="ChEBI" id="CHEBI:29105"/>
        <label>1</label>
    </ligand>
</feature>
<dbReference type="InterPro" id="IPR024079">
    <property type="entry name" value="MetalloPept_cat_dom_sf"/>
</dbReference>
<evidence type="ECO:0000256" key="1">
    <source>
        <dbReference type="ARBA" id="ARBA00010370"/>
    </source>
</evidence>
<feature type="binding site" evidence="9">
    <location>
        <position position="119"/>
    </location>
    <ligand>
        <name>Ca(2+)</name>
        <dbReference type="ChEBI" id="CHEBI:29108"/>
        <label>2</label>
    </ligand>
</feature>
<dbReference type="STRING" id="303518.ENSPNYP00000003720"/>
<dbReference type="PANTHER" id="PTHR10201">
    <property type="entry name" value="MATRIX METALLOPROTEINASE"/>
    <property type="match status" value="1"/>
</dbReference>
<keyword evidence="8" id="KW-1015">Disulfide bond</keyword>